<evidence type="ECO:0000313" key="4">
    <source>
        <dbReference type="Proteomes" id="UP001388673"/>
    </source>
</evidence>
<evidence type="ECO:0000259" key="2">
    <source>
        <dbReference type="Pfam" id="PF04577"/>
    </source>
</evidence>
<dbReference type="GeneID" id="92182762"/>
<name>A0AAW0YWE0_9TREE</name>
<dbReference type="AlphaFoldDB" id="A0AAW0YWE0"/>
<proteinExistence type="predicted"/>
<comment type="caution">
    <text evidence="3">The sequence shown here is derived from an EMBL/GenBank/DDBJ whole genome shotgun (WGS) entry which is preliminary data.</text>
</comment>
<reference evidence="3 4" key="1">
    <citation type="journal article" date="2024" name="bioRxiv">
        <title>Comparative genomics of Cryptococcus and Kwoniella reveals pathogenesis evolution and contrasting karyotype dynamics via intercentromeric recombination or chromosome fusion.</title>
        <authorList>
            <person name="Coelho M.A."/>
            <person name="David-Palma M."/>
            <person name="Shea T."/>
            <person name="Bowers K."/>
            <person name="McGinley-Smith S."/>
            <person name="Mohammad A.W."/>
            <person name="Gnirke A."/>
            <person name="Yurkov A.M."/>
            <person name="Nowrousian M."/>
            <person name="Sun S."/>
            <person name="Cuomo C.A."/>
            <person name="Heitman J."/>
        </authorList>
    </citation>
    <scope>NUCLEOTIDE SEQUENCE [LARGE SCALE GENOMIC DNA]</scope>
    <source>
        <strain evidence="3 4">CBS 13917</strain>
    </source>
</reference>
<sequence>MAAFSQRALTRAAIGGLVFTFLIIFFPSSSSSTRSASFSKSMSTLGQEPPNTKGYGRWSLGESESEYGSASDHDDGDDQGEQGGRWWGGGVKNWIGGWGPGTTGGSVGGRVGVSGIEPAGGDDGWVDFETDLPSTTYDGGLPGYQVFSNLYLTGSSLLFIQPPENLDMINEDEIEDPEAEGEEIPLDLKPFLHASPSAADGRRRVPETKFVISSEKRGQIAGEDRWRIEGNEVGREELGARGYKLGGVTYIFNDGPGPEGYLVYFRHFVLEAFLGATRVLASTLPTSVSVPVPRRVWFPRCGANPSWRDERGDNAWFLAHALPSTSVEDANGWADRNTAGMPILLEKVVIIDRWASHAANGEVAKWGKMNAMIPTVPAAQNFWEQFRTNMMRSLGVDGKSDTGSRGLPVVVYVDRQKEKPKMKQSDHDSLVQALMTLTTVAEVHVAKAASMSKARQVELMGRAQIVVSLHGDELFTTLWMPATEGSTVIEIFEDGGYERDFQLLATTLNHQYIAIQNDRILTEEKWRELGTKKGEERTKGEISVNSEFVVRVIEGILGSQAEESEDI</sequence>
<evidence type="ECO:0000256" key="1">
    <source>
        <dbReference type="SAM" id="MobiDB-lite"/>
    </source>
</evidence>
<dbReference type="GO" id="GO:0016757">
    <property type="term" value="F:glycosyltransferase activity"/>
    <property type="evidence" value="ECO:0007669"/>
    <property type="project" value="InterPro"/>
</dbReference>
<evidence type="ECO:0000313" key="3">
    <source>
        <dbReference type="EMBL" id="KAK8847645.1"/>
    </source>
</evidence>
<feature type="region of interest" description="Disordered" evidence="1">
    <location>
        <begin position="41"/>
        <end position="86"/>
    </location>
</feature>
<organism evidence="3 4">
    <name type="scientific">Kwoniella newhampshirensis</name>
    <dbReference type="NCBI Taxonomy" id="1651941"/>
    <lineage>
        <taxon>Eukaryota</taxon>
        <taxon>Fungi</taxon>
        <taxon>Dikarya</taxon>
        <taxon>Basidiomycota</taxon>
        <taxon>Agaricomycotina</taxon>
        <taxon>Tremellomycetes</taxon>
        <taxon>Tremellales</taxon>
        <taxon>Cryptococcaceae</taxon>
        <taxon>Kwoniella</taxon>
    </lineage>
</organism>
<protein>
    <recommendedName>
        <fullName evidence="2">Glycosyltransferase 61 catalytic domain-containing protein</fullName>
    </recommendedName>
</protein>
<dbReference type="RefSeq" id="XP_066801163.1">
    <property type="nucleotide sequence ID" value="XM_066948595.1"/>
</dbReference>
<dbReference type="KEGG" id="kne:92182762"/>
<dbReference type="Pfam" id="PF04577">
    <property type="entry name" value="Glyco_transf_61"/>
    <property type="match status" value="1"/>
</dbReference>
<dbReference type="EMBL" id="JBCAWK010000010">
    <property type="protein sequence ID" value="KAK8847645.1"/>
    <property type="molecule type" value="Genomic_DNA"/>
</dbReference>
<feature type="domain" description="Glycosyltransferase 61 catalytic" evidence="2">
    <location>
        <begin position="292"/>
        <end position="483"/>
    </location>
</feature>
<dbReference type="Proteomes" id="UP001388673">
    <property type="component" value="Unassembled WGS sequence"/>
</dbReference>
<keyword evidence="4" id="KW-1185">Reference proteome</keyword>
<gene>
    <name evidence="3" type="ORF">IAR55_005504</name>
</gene>
<dbReference type="InterPro" id="IPR049625">
    <property type="entry name" value="Glyco_transf_61_cat"/>
</dbReference>
<accession>A0AAW0YWE0</accession>